<evidence type="ECO:0008006" key="4">
    <source>
        <dbReference type="Google" id="ProtNLM"/>
    </source>
</evidence>
<dbReference type="GeneID" id="36394695"/>
<dbReference type="RefSeq" id="XP_024552021.1">
    <property type="nucleotide sequence ID" value="XM_024696215.1"/>
</dbReference>
<dbReference type="OrthoDB" id="3467115at2759"/>
<reference evidence="2 3" key="2">
    <citation type="journal article" date="2012" name="Eukaryot. Cell">
        <title>Genome update of Botrytis cinerea strains B05.10 and T4.</title>
        <authorList>
            <person name="Staats M."/>
            <person name="van Kan J.A."/>
        </authorList>
    </citation>
    <scope>NUCLEOTIDE SEQUENCE [LARGE SCALE GENOMIC DNA]</scope>
    <source>
        <strain evidence="2 3">B05.10</strain>
    </source>
</reference>
<dbReference type="EMBL" id="CP009816">
    <property type="protein sequence ID" value="ATZ55510.1"/>
    <property type="molecule type" value="Genomic_DNA"/>
</dbReference>
<name>A0A384JY52_BOTFB</name>
<dbReference type="KEGG" id="bfu:BCIN_12g01010"/>
<keyword evidence="3" id="KW-1185">Reference proteome</keyword>
<evidence type="ECO:0000313" key="2">
    <source>
        <dbReference type="EMBL" id="ATZ55510.1"/>
    </source>
</evidence>
<reference evidence="2 3" key="3">
    <citation type="journal article" date="2017" name="Mol. Plant Pathol.">
        <title>A gapless genome sequence of the fungus Botrytis cinerea.</title>
        <authorList>
            <person name="Van Kan J.A."/>
            <person name="Stassen J.H."/>
            <person name="Mosbach A."/>
            <person name="Van Der Lee T.A."/>
            <person name="Faino L."/>
            <person name="Farmer A.D."/>
            <person name="Papasotiriou D.G."/>
            <person name="Zhou S."/>
            <person name="Seidl M.F."/>
            <person name="Cottam E."/>
            <person name="Edel D."/>
            <person name="Hahn M."/>
            <person name="Schwartz D.C."/>
            <person name="Dietrich R.A."/>
            <person name="Widdison S."/>
            <person name="Scalliet G."/>
        </authorList>
    </citation>
    <scope>NUCLEOTIDE SEQUENCE [LARGE SCALE GENOMIC DNA]</scope>
    <source>
        <strain evidence="2 3">B05.10</strain>
    </source>
</reference>
<protein>
    <recommendedName>
        <fullName evidence="4">Inhibitor I9 domain-containing protein</fullName>
    </recommendedName>
</protein>
<organism evidence="2 3">
    <name type="scientific">Botryotinia fuckeliana (strain B05.10)</name>
    <name type="common">Noble rot fungus</name>
    <name type="synonym">Botrytis cinerea</name>
    <dbReference type="NCBI Taxonomy" id="332648"/>
    <lineage>
        <taxon>Eukaryota</taxon>
        <taxon>Fungi</taxon>
        <taxon>Dikarya</taxon>
        <taxon>Ascomycota</taxon>
        <taxon>Pezizomycotina</taxon>
        <taxon>Leotiomycetes</taxon>
        <taxon>Helotiales</taxon>
        <taxon>Sclerotiniaceae</taxon>
        <taxon>Botrytis</taxon>
    </lineage>
</organism>
<proteinExistence type="predicted"/>
<sequence>MSATHTSHTVTLEPDAEQPKNPERYEAAIKHVEDKGGVIEDRFKFGFSFSLPNDNVSVASTIMEHPDFKTIESSDGTYKTQ</sequence>
<feature type="region of interest" description="Disordered" evidence="1">
    <location>
        <begin position="1"/>
        <end position="21"/>
    </location>
</feature>
<feature type="compositionally biased region" description="Polar residues" evidence="1">
    <location>
        <begin position="1"/>
        <end position="10"/>
    </location>
</feature>
<evidence type="ECO:0000256" key="1">
    <source>
        <dbReference type="SAM" id="MobiDB-lite"/>
    </source>
</evidence>
<accession>A0A384JY52</accession>
<dbReference type="VEuPathDB" id="FungiDB:Bcin12g01010"/>
<gene>
    <name evidence="2" type="ORF">BCIN_12g01010</name>
</gene>
<dbReference type="InterPro" id="IPR037045">
    <property type="entry name" value="S8pro/Inhibitor_I9_sf"/>
</dbReference>
<dbReference type="Gene3D" id="3.30.70.80">
    <property type="entry name" value="Peptidase S8 propeptide/proteinase inhibitor I9"/>
    <property type="match status" value="1"/>
</dbReference>
<dbReference type="AlphaFoldDB" id="A0A384JY52"/>
<reference evidence="2 3" key="1">
    <citation type="journal article" date="2011" name="PLoS Genet.">
        <title>Genomic analysis of the necrotrophic fungal pathogens Sclerotinia sclerotiorum and Botrytis cinerea.</title>
        <authorList>
            <person name="Amselem J."/>
            <person name="Cuomo C.A."/>
            <person name="van Kan J.A."/>
            <person name="Viaud M."/>
            <person name="Benito E.P."/>
            <person name="Couloux A."/>
            <person name="Coutinho P.M."/>
            <person name="de Vries R.P."/>
            <person name="Dyer P.S."/>
            <person name="Fillinger S."/>
            <person name="Fournier E."/>
            <person name="Gout L."/>
            <person name="Hahn M."/>
            <person name="Kohn L."/>
            <person name="Lapalu N."/>
            <person name="Plummer K.M."/>
            <person name="Pradier J.M."/>
            <person name="Quevillon E."/>
            <person name="Sharon A."/>
            <person name="Simon A."/>
            <person name="ten Have A."/>
            <person name="Tudzynski B."/>
            <person name="Tudzynski P."/>
            <person name="Wincker P."/>
            <person name="Andrew M."/>
            <person name="Anthouard V."/>
            <person name="Beever R.E."/>
            <person name="Beffa R."/>
            <person name="Benoit I."/>
            <person name="Bouzid O."/>
            <person name="Brault B."/>
            <person name="Chen Z."/>
            <person name="Choquer M."/>
            <person name="Collemare J."/>
            <person name="Cotton P."/>
            <person name="Danchin E.G."/>
            <person name="Da Silva C."/>
            <person name="Gautier A."/>
            <person name="Giraud C."/>
            <person name="Giraud T."/>
            <person name="Gonzalez C."/>
            <person name="Grossetete S."/>
            <person name="Guldener U."/>
            <person name="Henrissat B."/>
            <person name="Howlett B.J."/>
            <person name="Kodira C."/>
            <person name="Kretschmer M."/>
            <person name="Lappartient A."/>
            <person name="Leroch M."/>
            <person name="Levis C."/>
            <person name="Mauceli E."/>
            <person name="Neuveglise C."/>
            <person name="Oeser B."/>
            <person name="Pearson M."/>
            <person name="Poulain J."/>
            <person name="Poussereau N."/>
            <person name="Quesneville H."/>
            <person name="Rascle C."/>
            <person name="Schumacher J."/>
            <person name="Segurens B."/>
            <person name="Sexton A."/>
            <person name="Silva E."/>
            <person name="Sirven C."/>
            <person name="Soanes D.M."/>
            <person name="Talbot N.J."/>
            <person name="Templeton M."/>
            <person name="Yandava C."/>
            <person name="Yarden O."/>
            <person name="Zeng Q."/>
            <person name="Rollins J.A."/>
            <person name="Lebrun M.H."/>
            <person name="Dickman M."/>
        </authorList>
    </citation>
    <scope>NUCLEOTIDE SEQUENCE [LARGE SCALE GENOMIC DNA]</scope>
    <source>
        <strain evidence="2 3">B05.10</strain>
    </source>
</reference>
<dbReference type="Proteomes" id="UP000001798">
    <property type="component" value="Chromosome 12"/>
</dbReference>
<evidence type="ECO:0000313" key="3">
    <source>
        <dbReference type="Proteomes" id="UP000001798"/>
    </source>
</evidence>